<dbReference type="Gene3D" id="3.40.50.720">
    <property type="entry name" value="NAD(P)-binding Rossmann-like Domain"/>
    <property type="match status" value="1"/>
</dbReference>
<evidence type="ECO:0000256" key="3">
    <source>
        <dbReference type="ARBA" id="ARBA00010902"/>
    </source>
</evidence>
<dbReference type="InterPro" id="IPR036291">
    <property type="entry name" value="NAD(P)-bd_dom_sf"/>
</dbReference>
<dbReference type="PROSITE" id="PS50600">
    <property type="entry name" value="ULP_PROTEASE"/>
    <property type="match status" value="1"/>
</dbReference>
<dbReference type="AlphaFoldDB" id="A0AAE1ESY8"/>
<feature type="compositionally biased region" description="Basic and acidic residues" evidence="19">
    <location>
        <begin position="121"/>
        <end position="142"/>
    </location>
</feature>
<feature type="region of interest" description="Disordered" evidence="19">
    <location>
        <begin position="112"/>
        <end position="142"/>
    </location>
</feature>
<dbReference type="Proteomes" id="UP001286313">
    <property type="component" value="Unassembled WGS sequence"/>
</dbReference>
<evidence type="ECO:0000313" key="22">
    <source>
        <dbReference type="Proteomes" id="UP001286313"/>
    </source>
</evidence>
<dbReference type="GO" id="GO:0060255">
    <property type="term" value="P:regulation of macromolecule metabolic process"/>
    <property type="evidence" value="ECO:0007669"/>
    <property type="project" value="UniProtKB-ARBA"/>
</dbReference>
<comment type="catalytic activity">
    <reaction evidence="17">
        <text>a primary alcohol + NAD(+) = an aldehyde + NADH + H(+)</text>
        <dbReference type="Rhea" id="RHEA:10736"/>
        <dbReference type="ChEBI" id="CHEBI:15378"/>
        <dbReference type="ChEBI" id="CHEBI:15734"/>
        <dbReference type="ChEBI" id="CHEBI:17478"/>
        <dbReference type="ChEBI" id="CHEBI:57540"/>
        <dbReference type="ChEBI" id="CHEBI:57945"/>
        <dbReference type="EC" id="1.1.1.1"/>
    </reaction>
</comment>
<dbReference type="FunFam" id="3.90.180.10:FF:000001">
    <property type="entry name" value="S-(hydroxymethyl)glutathione dehydrogenase"/>
    <property type="match status" value="1"/>
</dbReference>
<dbReference type="InterPro" id="IPR003653">
    <property type="entry name" value="Peptidase_C48_C"/>
</dbReference>
<dbReference type="InterPro" id="IPR011032">
    <property type="entry name" value="GroES-like_sf"/>
</dbReference>
<dbReference type="GO" id="GO:0008270">
    <property type="term" value="F:zinc ion binding"/>
    <property type="evidence" value="ECO:0007669"/>
    <property type="project" value="InterPro"/>
</dbReference>
<keyword evidence="10" id="KW-0862">Zinc</keyword>
<evidence type="ECO:0000256" key="15">
    <source>
        <dbReference type="ARBA" id="ARBA00048110"/>
    </source>
</evidence>
<keyword evidence="22" id="KW-1185">Reference proteome</keyword>
<evidence type="ECO:0000256" key="4">
    <source>
        <dbReference type="ARBA" id="ARBA00012309"/>
    </source>
</evidence>
<evidence type="ECO:0000256" key="6">
    <source>
        <dbReference type="ARBA" id="ARBA00022670"/>
    </source>
</evidence>
<evidence type="ECO:0000256" key="12">
    <source>
        <dbReference type="ARBA" id="ARBA00023027"/>
    </source>
</evidence>
<dbReference type="EC" id="1.1.1.284" evidence="4"/>
<dbReference type="FunFam" id="3.40.50.720:FF:000003">
    <property type="entry name" value="S-(hydroxymethyl)glutathione dehydrogenase"/>
    <property type="match status" value="1"/>
</dbReference>
<dbReference type="InterPro" id="IPR013154">
    <property type="entry name" value="ADH-like_N"/>
</dbReference>
<dbReference type="Gene3D" id="3.90.180.10">
    <property type="entry name" value="Medium-chain alcohol dehydrogenases, catalytic domain"/>
    <property type="match status" value="1"/>
</dbReference>
<evidence type="ECO:0000256" key="2">
    <source>
        <dbReference type="ARBA" id="ARBA00005234"/>
    </source>
</evidence>
<dbReference type="SUPFAM" id="SSF51735">
    <property type="entry name" value="NAD(P)-binding Rossmann-fold domains"/>
    <property type="match status" value="1"/>
</dbReference>
<accession>A0AAE1ESY8</accession>
<evidence type="ECO:0000256" key="11">
    <source>
        <dbReference type="ARBA" id="ARBA00023002"/>
    </source>
</evidence>
<protein>
    <recommendedName>
        <fullName evidence="13">S-(hydroxymethyl)glutathione dehydrogenase</fullName>
        <ecNumber evidence="5">1.1.1.1</ecNumber>
        <ecNumber evidence="4">1.1.1.284</ecNumber>
    </recommendedName>
</protein>
<dbReference type="GO" id="GO:0008234">
    <property type="term" value="F:cysteine-type peptidase activity"/>
    <property type="evidence" value="ECO:0007669"/>
    <property type="project" value="UniProtKB-KW"/>
</dbReference>
<dbReference type="Pfam" id="PF02902">
    <property type="entry name" value="Peptidase_C48"/>
    <property type="match status" value="1"/>
</dbReference>
<dbReference type="GO" id="GO:0080090">
    <property type="term" value="P:regulation of primary metabolic process"/>
    <property type="evidence" value="ECO:0007669"/>
    <property type="project" value="UniProtKB-ARBA"/>
</dbReference>
<feature type="coiled-coil region" evidence="18">
    <location>
        <begin position="420"/>
        <end position="454"/>
    </location>
</feature>
<evidence type="ECO:0000256" key="10">
    <source>
        <dbReference type="ARBA" id="ARBA00022833"/>
    </source>
</evidence>
<evidence type="ECO:0000256" key="9">
    <source>
        <dbReference type="ARBA" id="ARBA00022807"/>
    </source>
</evidence>
<dbReference type="EMBL" id="JAWQEG010004621">
    <property type="protein sequence ID" value="KAK3860839.1"/>
    <property type="molecule type" value="Genomic_DNA"/>
</dbReference>
<gene>
    <name evidence="21" type="ORF">Pcinc_033128</name>
</gene>
<dbReference type="GO" id="GO:0005829">
    <property type="term" value="C:cytosol"/>
    <property type="evidence" value="ECO:0007669"/>
    <property type="project" value="TreeGrafter"/>
</dbReference>
<dbReference type="Gene3D" id="3.40.395.10">
    <property type="entry name" value="Adenoviral Proteinase, Chain A"/>
    <property type="match status" value="1"/>
</dbReference>
<feature type="compositionally biased region" description="Basic and acidic residues" evidence="19">
    <location>
        <begin position="18"/>
        <end position="28"/>
    </location>
</feature>
<keyword evidence="8" id="KW-0378">Hydrolase</keyword>
<comment type="similarity">
    <text evidence="2">Belongs to the peptidase C48 family.</text>
</comment>
<evidence type="ECO:0000256" key="8">
    <source>
        <dbReference type="ARBA" id="ARBA00022801"/>
    </source>
</evidence>
<keyword evidence="12" id="KW-0520">NAD</keyword>
<dbReference type="Pfam" id="PF08240">
    <property type="entry name" value="ADH_N"/>
    <property type="match status" value="1"/>
</dbReference>
<dbReference type="CDD" id="cd08300">
    <property type="entry name" value="alcohol_DH_class_III"/>
    <property type="match status" value="1"/>
</dbReference>
<keyword evidence="9" id="KW-0788">Thiol protease</keyword>
<sequence length="1160" mass="129786">MISAITSQIRKLLTLNSTDKRTCKRPLEEESEDEERERRGGEKVEDEERGGGRGEPMKKKKRHLATHQLSTYTHGVSEIMSGLFDWMYTLVSPRKREPPQNIGAKAYGSRARIKIQKSGRRKEERDRGIDMEERETPIEREKDREIRNKEEEEDDVIILTPEEYVRGAENYKDEVQFITSINKKKEEEEGGGKKGHITSNLSTIPTSLHSSISPSLQPTNLSSIPTSLQPTNLSSIPTSLSPSLPTSLQPTNLSSIPTSLHSSISPSLQPTNLSSIPTSLHSSISPSLQPTNLSSISPSLHSISPSFRFSPSEGEREQFTHSHAKWYKRSVHRRYDVLGRRQVTPNPIKKKHTKYTATGNSLLYGRGSSCVQESFRFEDKMRYSQLLQQYSEGCNVRPYTRTPTHSCSSSSIVSVSHLTARGTMRKKEELERKTEQMERDLKAEEKMEKELEVEGKLERKTERGRETLIFPHITRRSELRAEGKCPPVIDLEETESSEDIALVCEVTKTPGYSKTIHTPPWLTDLNAKYDQKRQDYSEKASQTQKLCENLEVRRRREISLQNHVTNSLRFLQLTHPSKVTEVGDEDDELEVGAKLVPLTHEMEDIIDGSLSQRGNTILVERFNIRITTHDLRTLTGLNWLNDEVINFYFNLIMERGNTKDNKGGVCKKSVYVFNTFFYPRLVKAGYTAVKRWTKKVDVYTYKLLLIPVHLGMHWCLCTVDFKRQCITYFDSMLADNDKCLQTIMSYLESEHLDKKKSSFDTTGWTLKHSKDIPQQMNGHFYSIMTGTQGQVITCQAAVAWEAKKPLSLEEIQVAPPKAGEVRIKVVATGVCHTDAYTLDGHDPEGLFPVVLGHEGGGIVESVGPGVTSAKEGDHVIPLYTPQCYECKFCKSPKTNLCGKIRATQGKGMMPDGTSRFTCKGKQLHHFMGCSTFSQYTVVAEVSVAKVNDAAPLDKVCLLGCGLSTGYGAAINTAKVEAGSTCAIFGLGGVGLAVAMGCRAQGAKRIIGVDLNPAKFEGASKFGCTEFVNPKDHSRPIQEVLVEMTDGGCDYTFECIGSVEVMRAALEACHKGWGESVIIGVAAAGKEISTRPFQLVTGRVWKGTAFGGWKSRDSVPKLVEEYMNKKLMVDEFVTFTKPIGEINEAFDLMHQGEAIRTVIML</sequence>
<feature type="region of interest" description="Disordered" evidence="19">
    <location>
        <begin position="16"/>
        <end position="65"/>
    </location>
</feature>
<dbReference type="InterPro" id="IPR013149">
    <property type="entry name" value="ADH-like_C"/>
</dbReference>
<keyword evidence="18" id="KW-0175">Coiled coil</keyword>
<evidence type="ECO:0000256" key="13">
    <source>
        <dbReference type="ARBA" id="ARBA00032767"/>
    </source>
</evidence>
<dbReference type="InterPro" id="IPR002328">
    <property type="entry name" value="ADH_Zn_CS"/>
</dbReference>
<dbReference type="SUPFAM" id="SSF50129">
    <property type="entry name" value="GroES-like"/>
    <property type="match status" value="2"/>
</dbReference>
<evidence type="ECO:0000256" key="1">
    <source>
        <dbReference type="ARBA" id="ARBA00001947"/>
    </source>
</evidence>
<dbReference type="SUPFAM" id="SSF54001">
    <property type="entry name" value="Cysteine proteinases"/>
    <property type="match status" value="1"/>
</dbReference>
<evidence type="ECO:0000313" key="21">
    <source>
        <dbReference type="EMBL" id="KAK3860839.1"/>
    </source>
</evidence>
<feature type="region of interest" description="Disordered" evidence="19">
    <location>
        <begin position="183"/>
        <end position="228"/>
    </location>
</feature>
<dbReference type="InterPro" id="IPR014183">
    <property type="entry name" value="ADH_3"/>
</dbReference>
<name>A0AAE1ESY8_PETCI</name>
<feature type="region of interest" description="Disordered" evidence="19">
    <location>
        <begin position="233"/>
        <end position="252"/>
    </location>
</feature>
<dbReference type="Pfam" id="PF00107">
    <property type="entry name" value="ADH_zinc_N"/>
    <property type="match status" value="1"/>
</dbReference>
<comment type="cofactor">
    <cofactor evidence="1">
        <name>Zn(2+)</name>
        <dbReference type="ChEBI" id="CHEBI:29105"/>
    </cofactor>
</comment>
<feature type="domain" description="Ubiquitin-like protease family profile" evidence="20">
    <location>
        <begin position="624"/>
        <end position="992"/>
    </location>
</feature>
<proteinExistence type="inferred from homology"/>
<keyword evidence="11" id="KW-0560">Oxidoreductase</keyword>
<comment type="caution">
    <text evidence="21">The sequence shown here is derived from an EMBL/GenBank/DDBJ whole genome shotgun (WGS) entry which is preliminary data.</text>
</comment>
<evidence type="ECO:0000259" key="20">
    <source>
        <dbReference type="PROSITE" id="PS50600"/>
    </source>
</evidence>
<keyword evidence="7" id="KW-0479">Metal-binding</keyword>
<dbReference type="PANTHER" id="PTHR43880:SF12">
    <property type="entry name" value="ALCOHOL DEHYDROGENASE CLASS-3"/>
    <property type="match status" value="1"/>
</dbReference>
<dbReference type="GO" id="GO:0006508">
    <property type="term" value="P:proteolysis"/>
    <property type="evidence" value="ECO:0007669"/>
    <property type="project" value="UniProtKB-KW"/>
</dbReference>
<evidence type="ECO:0000256" key="17">
    <source>
        <dbReference type="ARBA" id="ARBA00049243"/>
    </source>
</evidence>
<dbReference type="PANTHER" id="PTHR43880">
    <property type="entry name" value="ALCOHOL DEHYDROGENASE"/>
    <property type="match status" value="1"/>
</dbReference>
<reference evidence="21" key="1">
    <citation type="submission" date="2023-10" db="EMBL/GenBank/DDBJ databases">
        <title>Genome assemblies of two species of porcelain crab, Petrolisthes cinctipes and Petrolisthes manimaculis (Anomura: Porcellanidae).</title>
        <authorList>
            <person name="Angst P."/>
        </authorList>
    </citation>
    <scope>NUCLEOTIDE SEQUENCE</scope>
    <source>
        <strain evidence="21">PB745_01</strain>
        <tissue evidence="21">Gill</tissue>
    </source>
</reference>
<organism evidence="21 22">
    <name type="scientific">Petrolisthes cinctipes</name>
    <name type="common">Flat porcelain crab</name>
    <dbReference type="NCBI Taxonomy" id="88211"/>
    <lineage>
        <taxon>Eukaryota</taxon>
        <taxon>Metazoa</taxon>
        <taxon>Ecdysozoa</taxon>
        <taxon>Arthropoda</taxon>
        <taxon>Crustacea</taxon>
        <taxon>Multicrustacea</taxon>
        <taxon>Malacostraca</taxon>
        <taxon>Eumalacostraca</taxon>
        <taxon>Eucarida</taxon>
        <taxon>Decapoda</taxon>
        <taxon>Pleocyemata</taxon>
        <taxon>Anomura</taxon>
        <taxon>Galatheoidea</taxon>
        <taxon>Porcellanidae</taxon>
        <taxon>Petrolisthes</taxon>
    </lineage>
</organism>
<comment type="catalytic activity">
    <reaction evidence="15">
        <text>S-(hydroxymethyl)glutathione + NAD(+) = S-formylglutathione + NADH + H(+)</text>
        <dbReference type="Rhea" id="RHEA:19985"/>
        <dbReference type="ChEBI" id="CHEBI:15378"/>
        <dbReference type="ChEBI" id="CHEBI:57540"/>
        <dbReference type="ChEBI" id="CHEBI:57688"/>
        <dbReference type="ChEBI" id="CHEBI:57945"/>
        <dbReference type="ChEBI" id="CHEBI:58758"/>
        <dbReference type="EC" id="1.1.1.284"/>
    </reaction>
</comment>
<dbReference type="NCBIfam" id="TIGR02818">
    <property type="entry name" value="adh_III_F_hyde"/>
    <property type="match status" value="1"/>
</dbReference>
<comment type="similarity">
    <text evidence="3">Belongs to the zinc-containing alcohol dehydrogenase family. Class-III subfamily.</text>
</comment>
<evidence type="ECO:0000256" key="7">
    <source>
        <dbReference type="ARBA" id="ARBA00022723"/>
    </source>
</evidence>
<evidence type="ECO:0000256" key="16">
    <source>
        <dbReference type="ARBA" id="ARBA00049164"/>
    </source>
</evidence>
<comment type="catalytic activity">
    <reaction evidence="14">
        <text>S-(hydroxymethyl)glutathione + NADP(+) = S-formylglutathione + NADPH + H(+)</text>
        <dbReference type="Rhea" id="RHEA:19981"/>
        <dbReference type="ChEBI" id="CHEBI:15378"/>
        <dbReference type="ChEBI" id="CHEBI:57688"/>
        <dbReference type="ChEBI" id="CHEBI:57783"/>
        <dbReference type="ChEBI" id="CHEBI:58349"/>
        <dbReference type="ChEBI" id="CHEBI:58758"/>
        <dbReference type="EC" id="1.1.1.284"/>
    </reaction>
</comment>
<evidence type="ECO:0000256" key="18">
    <source>
        <dbReference type="SAM" id="Coils"/>
    </source>
</evidence>
<dbReference type="FunFam" id="3.40.395.10:FF:000001">
    <property type="entry name" value="Sentrin-specific protease 1"/>
    <property type="match status" value="1"/>
</dbReference>
<evidence type="ECO:0000256" key="14">
    <source>
        <dbReference type="ARBA" id="ARBA00047793"/>
    </source>
</evidence>
<dbReference type="PROSITE" id="PS00059">
    <property type="entry name" value="ADH_ZINC"/>
    <property type="match status" value="1"/>
</dbReference>
<keyword evidence="6" id="KW-0645">Protease</keyword>
<evidence type="ECO:0000256" key="19">
    <source>
        <dbReference type="SAM" id="MobiDB-lite"/>
    </source>
</evidence>
<dbReference type="GO" id="GO:0004022">
    <property type="term" value="F:alcohol dehydrogenase (NAD+) activity"/>
    <property type="evidence" value="ECO:0007669"/>
    <property type="project" value="UniProtKB-EC"/>
</dbReference>
<dbReference type="GO" id="GO:0046294">
    <property type="term" value="P:formaldehyde catabolic process"/>
    <property type="evidence" value="ECO:0007669"/>
    <property type="project" value="InterPro"/>
</dbReference>
<dbReference type="InterPro" id="IPR038765">
    <property type="entry name" value="Papain-like_cys_pep_sf"/>
</dbReference>
<dbReference type="GO" id="GO:0051903">
    <property type="term" value="F:S-(hydroxymethyl)glutathione dehydrogenase [NAD(P)+] activity"/>
    <property type="evidence" value="ECO:0007669"/>
    <property type="project" value="UniProtKB-EC"/>
</dbReference>
<dbReference type="EC" id="1.1.1.1" evidence="5"/>
<feature type="compositionally biased region" description="Basic and acidic residues" evidence="19">
    <location>
        <begin position="183"/>
        <end position="192"/>
    </location>
</feature>
<comment type="catalytic activity">
    <reaction evidence="16">
        <text>a secondary alcohol + NAD(+) = a ketone + NADH + H(+)</text>
        <dbReference type="Rhea" id="RHEA:10740"/>
        <dbReference type="ChEBI" id="CHEBI:15378"/>
        <dbReference type="ChEBI" id="CHEBI:17087"/>
        <dbReference type="ChEBI" id="CHEBI:35681"/>
        <dbReference type="ChEBI" id="CHEBI:57540"/>
        <dbReference type="ChEBI" id="CHEBI:57945"/>
        <dbReference type="EC" id="1.1.1.1"/>
    </reaction>
</comment>
<evidence type="ECO:0000256" key="5">
    <source>
        <dbReference type="ARBA" id="ARBA00013190"/>
    </source>
</evidence>
<feature type="compositionally biased region" description="Polar residues" evidence="19">
    <location>
        <begin position="197"/>
        <end position="228"/>
    </location>
</feature>